<dbReference type="RefSeq" id="WP_072810583.1">
    <property type="nucleotide sequence ID" value="NZ_JAHWLX010000075.1"/>
</dbReference>
<evidence type="ECO:0000259" key="4">
    <source>
        <dbReference type="PROSITE" id="PS50949"/>
    </source>
</evidence>
<reference evidence="5 6" key="1">
    <citation type="submission" date="2019-10" db="EMBL/GenBank/DDBJ databases">
        <title>Draft Genome Assembly of Rhodococcus zopfii DSM44189.</title>
        <authorList>
            <person name="Sutton J.M."/>
            <person name="Akob D.M."/>
            <person name="Bushman T.J."/>
        </authorList>
    </citation>
    <scope>NUCLEOTIDE SEQUENCE [LARGE SCALE GENOMIC DNA]</scope>
    <source>
        <strain evidence="5 6">DSM 44189</strain>
    </source>
</reference>
<keyword evidence="1" id="KW-0805">Transcription regulation</keyword>
<comment type="caution">
    <text evidence="5">The sequence shown here is derived from an EMBL/GenBank/DDBJ whole genome shotgun (WGS) entry which is preliminary data.</text>
</comment>
<dbReference type="PROSITE" id="PS50949">
    <property type="entry name" value="HTH_GNTR"/>
    <property type="match status" value="1"/>
</dbReference>
<dbReference type="Proteomes" id="UP001275440">
    <property type="component" value="Unassembled WGS sequence"/>
</dbReference>
<dbReference type="PANTHER" id="PTHR38445:SF9">
    <property type="entry name" value="HTH-TYPE TRANSCRIPTIONAL REPRESSOR YTRA"/>
    <property type="match status" value="1"/>
</dbReference>
<evidence type="ECO:0000313" key="6">
    <source>
        <dbReference type="Proteomes" id="UP001275440"/>
    </source>
</evidence>
<proteinExistence type="predicted"/>
<dbReference type="CDD" id="cd07377">
    <property type="entry name" value="WHTH_GntR"/>
    <property type="match status" value="1"/>
</dbReference>
<evidence type="ECO:0000256" key="3">
    <source>
        <dbReference type="ARBA" id="ARBA00023163"/>
    </source>
</evidence>
<dbReference type="Pfam" id="PF00392">
    <property type="entry name" value="GntR"/>
    <property type="match status" value="1"/>
</dbReference>
<dbReference type="EMBL" id="WBMO01000001">
    <property type="protein sequence ID" value="MDV2476541.1"/>
    <property type="molecule type" value="Genomic_DNA"/>
</dbReference>
<feature type="domain" description="HTH gntR-type" evidence="4">
    <location>
        <begin position="12"/>
        <end position="80"/>
    </location>
</feature>
<sequence>MLDIAIDQSSQIPPFEQLRRRIVELVRRDELIAGTKLPTVRGLAEQLGIAPNTVAKTYRELEQAGVLETRGRAGTFVAAAASGDPTLTLAQRATTTYVAELRALGMSDDEILEFVVAAVRGA</sequence>
<keyword evidence="6" id="KW-1185">Reference proteome</keyword>
<dbReference type="Gene3D" id="1.10.10.10">
    <property type="entry name" value="Winged helix-like DNA-binding domain superfamily/Winged helix DNA-binding domain"/>
    <property type="match status" value="1"/>
</dbReference>
<evidence type="ECO:0000313" key="5">
    <source>
        <dbReference type="EMBL" id="MDV2476541.1"/>
    </source>
</evidence>
<dbReference type="InterPro" id="IPR036390">
    <property type="entry name" value="WH_DNA-bd_sf"/>
</dbReference>
<evidence type="ECO:0000256" key="2">
    <source>
        <dbReference type="ARBA" id="ARBA00023125"/>
    </source>
</evidence>
<accession>A0ABU3WRC5</accession>
<gene>
    <name evidence="5" type="ORF">F8M49_16625</name>
</gene>
<dbReference type="SUPFAM" id="SSF46785">
    <property type="entry name" value="Winged helix' DNA-binding domain"/>
    <property type="match status" value="1"/>
</dbReference>
<protein>
    <submittedName>
        <fullName evidence="5">GntR family transcriptional regulator</fullName>
    </submittedName>
</protein>
<dbReference type="PANTHER" id="PTHR38445">
    <property type="entry name" value="HTH-TYPE TRANSCRIPTIONAL REPRESSOR YTRA"/>
    <property type="match status" value="1"/>
</dbReference>
<keyword evidence="3" id="KW-0804">Transcription</keyword>
<organism evidence="5 6">
    <name type="scientific">Rhodococcus zopfii</name>
    <dbReference type="NCBI Taxonomy" id="43772"/>
    <lineage>
        <taxon>Bacteria</taxon>
        <taxon>Bacillati</taxon>
        <taxon>Actinomycetota</taxon>
        <taxon>Actinomycetes</taxon>
        <taxon>Mycobacteriales</taxon>
        <taxon>Nocardiaceae</taxon>
        <taxon>Rhodococcus</taxon>
    </lineage>
</organism>
<dbReference type="InterPro" id="IPR000524">
    <property type="entry name" value="Tscrpt_reg_HTH_GntR"/>
</dbReference>
<dbReference type="SMART" id="SM00345">
    <property type="entry name" value="HTH_GNTR"/>
    <property type="match status" value="1"/>
</dbReference>
<keyword evidence="2" id="KW-0238">DNA-binding</keyword>
<name>A0ABU3WRC5_9NOCA</name>
<evidence type="ECO:0000256" key="1">
    <source>
        <dbReference type="ARBA" id="ARBA00023015"/>
    </source>
</evidence>
<dbReference type="InterPro" id="IPR036388">
    <property type="entry name" value="WH-like_DNA-bd_sf"/>
</dbReference>